<dbReference type="GO" id="GO:0032357">
    <property type="term" value="F:oxidized purine DNA binding"/>
    <property type="evidence" value="ECO:0007669"/>
    <property type="project" value="TreeGrafter"/>
</dbReference>
<comment type="cofactor">
    <cofactor evidence="2">
        <name>[4Fe-4S] cluster</name>
        <dbReference type="ChEBI" id="CHEBI:49883"/>
    </cofactor>
</comment>
<dbReference type="PIRSF" id="PIRSF001435">
    <property type="entry name" value="Nth"/>
    <property type="match status" value="1"/>
</dbReference>
<keyword evidence="11" id="KW-0411">Iron-sulfur</keyword>
<evidence type="ECO:0000256" key="6">
    <source>
        <dbReference type="ARBA" id="ARBA00022485"/>
    </source>
</evidence>
<accession>A0A537LNW5</accession>
<dbReference type="GO" id="GO:0034039">
    <property type="term" value="F:8-oxo-7,8-dihydroguanine DNA N-glycosylase activity"/>
    <property type="evidence" value="ECO:0007669"/>
    <property type="project" value="TreeGrafter"/>
</dbReference>
<protein>
    <recommendedName>
        <fullName evidence="5">Adenine DNA glycosylase</fullName>
        <ecNumber evidence="4">3.2.2.31</ecNumber>
    </recommendedName>
</protein>
<dbReference type="Proteomes" id="UP000318661">
    <property type="component" value="Unassembled WGS sequence"/>
</dbReference>
<dbReference type="Pfam" id="PF00730">
    <property type="entry name" value="HhH-GPD"/>
    <property type="match status" value="1"/>
</dbReference>
<dbReference type="InterPro" id="IPR003651">
    <property type="entry name" value="Endonuclease3_FeS-loop_motif"/>
</dbReference>
<dbReference type="GO" id="GO:0006284">
    <property type="term" value="P:base-excision repair"/>
    <property type="evidence" value="ECO:0007669"/>
    <property type="project" value="InterPro"/>
</dbReference>
<dbReference type="Pfam" id="PF00633">
    <property type="entry name" value="HHH"/>
    <property type="match status" value="1"/>
</dbReference>
<dbReference type="SMART" id="SM00478">
    <property type="entry name" value="ENDO3c"/>
    <property type="match status" value="1"/>
</dbReference>
<dbReference type="GO" id="GO:0046872">
    <property type="term" value="F:metal ion binding"/>
    <property type="evidence" value="ECO:0007669"/>
    <property type="project" value="UniProtKB-KW"/>
</dbReference>
<evidence type="ECO:0000256" key="10">
    <source>
        <dbReference type="ARBA" id="ARBA00023004"/>
    </source>
</evidence>
<comment type="catalytic activity">
    <reaction evidence="1">
        <text>Hydrolyzes free adenine bases from 7,8-dihydro-8-oxoguanine:adenine mismatched double-stranded DNA, leaving an apurinic site.</text>
        <dbReference type="EC" id="3.2.2.31"/>
    </reaction>
</comment>
<evidence type="ECO:0000256" key="2">
    <source>
        <dbReference type="ARBA" id="ARBA00001966"/>
    </source>
</evidence>
<keyword evidence="8" id="KW-0227">DNA damage</keyword>
<keyword evidence="10" id="KW-0408">Iron</keyword>
<evidence type="ECO:0000313" key="18">
    <source>
        <dbReference type="Proteomes" id="UP000318661"/>
    </source>
</evidence>
<organism evidence="16 17">
    <name type="scientific">Candidatus Segetimicrobium genomatis</name>
    <dbReference type="NCBI Taxonomy" id="2569760"/>
    <lineage>
        <taxon>Bacteria</taxon>
        <taxon>Bacillati</taxon>
        <taxon>Candidatus Sysuimicrobiota</taxon>
        <taxon>Candidatus Sysuimicrobiia</taxon>
        <taxon>Candidatus Sysuimicrobiales</taxon>
        <taxon>Candidatus Segetimicrobiaceae</taxon>
        <taxon>Candidatus Segetimicrobium</taxon>
    </lineage>
</organism>
<comment type="similarity">
    <text evidence="3">Belongs to the Nth/MutY family.</text>
</comment>
<keyword evidence="9" id="KW-0378">Hydrolase</keyword>
<keyword evidence="12" id="KW-0234">DNA repair</keyword>
<dbReference type="GO" id="GO:0051539">
    <property type="term" value="F:4 iron, 4 sulfur cluster binding"/>
    <property type="evidence" value="ECO:0007669"/>
    <property type="project" value="UniProtKB-KW"/>
</dbReference>
<sequence length="221" mass="25741">MKTRWRVNAVTRQRFVRRLLRWYASNGRDLPWRHTRDPYRILVSEIMLQQTQVSRVIPKYWEWMRKYPSWRALADAPARQVREAWYPLGYNIRPVRLQAIARTVRQKYGGRLPGTKAELLALKGIGRYTAGALLTFAYGQGEPILDTNVRRVLRRMFFGNRPVSDRALWELSAAVLPRRRAYDFNQALMDFGATVCTARSPACPRCPLRSSCRAYPLVSPA</sequence>
<dbReference type="Gene3D" id="1.10.1670.10">
    <property type="entry name" value="Helix-hairpin-Helix base-excision DNA repair enzymes (C-terminal)"/>
    <property type="match status" value="1"/>
</dbReference>
<evidence type="ECO:0000256" key="7">
    <source>
        <dbReference type="ARBA" id="ARBA00022723"/>
    </source>
</evidence>
<evidence type="ECO:0000256" key="3">
    <source>
        <dbReference type="ARBA" id="ARBA00008343"/>
    </source>
</evidence>
<evidence type="ECO:0000256" key="4">
    <source>
        <dbReference type="ARBA" id="ARBA00012045"/>
    </source>
</evidence>
<dbReference type="EMBL" id="VBAJ01000289">
    <property type="protein sequence ID" value="TMJ02961.1"/>
    <property type="molecule type" value="Genomic_DNA"/>
</dbReference>
<dbReference type="Pfam" id="PF10576">
    <property type="entry name" value="EndIII_4Fe-2S"/>
    <property type="match status" value="1"/>
</dbReference>
<dbReference type="InterPro" id="IPR044298">
    <property type="entry name" value="MIG/MutY"/>
</dbReference>
<feature type="domain" description="HhH-GPD" evidence="14">
    <location>
        <begin position="47"/>
        <end position="194"/>
    </location>
</feature>
<evidence type="ECO:0000256" key="11">
    <source>
        <dbReference type="ARBA" id="ARBA00023014"/>
    </source>
</evidence>
<evidence type="ECO:0000313" key="16">
    <source>
        <dbReference type="EMBL" id="TMJ09701.1"/>
    </source>
</evidence>
<dbReference type="GO" id="GO:0006298">
    <property type="term" value="P:mismatch repair"/>
    <property type="evidence" value="ECO:0007669"/>
    <property type="project" value="TreeGrafter"/>
</dbReference>
<gene>
    <name evidence="16" type="ORF">E6G98_08815</name>
    <name evidence="15" type="ORF">E6G99_11805</name>
</gene>
<dbReference type="InterPro" id="IPR003265">
    <property type="entry name" value="HhH-GPD_domain"/>
</dbReference>
<dbReference type="GO" id="GO:0000701">
    <property type="term" value="F:purine-specific mismatch base pair DNA N-glycosylase activity"/>
    <property type="evidence" value="ECO:0007669"/>
    <property type="project" value="UniProtKB-EC"/>
</dbReference>
<dbReference type="PROSITE" id="PS00764">
    <property type="entry name" value="ENDONUCLEASE_III_1"/>
    <property type="match status" value="1"/>
</dbReference>
<reference evidence="17 18" key="1">
    <citation type="journal article" date="2019" name="Nat. Microbiol.">
        <title>Mediterranean grassland soil C-N compound turnover is dependent on rainfall and depth, and is mediated by genomically divergent microorganisms.</title>
        <authorList>
            <person name="Diamond S."/>
            <person name="Andeer P.F."/>
            <person name="Li Z."/>
            <person name="Crits-Christoph A."/>
            <person name="Burstein D."/>
            <person name="Anantharaman K."/>
            <person name="Lane K.R."/>
            <person name="Thomas B.C."/>
            <person name="Pan C."/>
            <person name="Northen T.R."/>
            <person name="Banfield J.F."/>
        </authorList>
    </citation>
    <scope>NUCLEOTIDE SEQUENCE [LARGE SCALE GENOMIC DNA]</scope>
    <source>
        <strain evidence="16">NP_1</strain>
        <strain evidence="15">NP_2</strain>
    </source>
</reference>
<dbReference type="AlphaFoldDB" id="A0A537LNW5"/>
<dbReference type="EC" id="3.2.2.31" evidence="4"/>
<keyword evidence="6" id="KW-0004">4Fe-4S</keyword>
<evidence type="ECO:0000256" key="8">
    <source>
        <dbReference type="ARBA" id="ARBA00022763"/>
    </source>
</evidence>
<dbReference type="PANTHER" id="PTHR42944">
    <property type="entry name" value="ADENINE DNA GLYCOSYLASE"/>
    <property type="match status" value="1"/>
</dbReference>
<dbReference type="EMBL" id="VBAI01000153">
    <property type="protein sequence ID" value="TMJ09701.1"/>
    <property type="molecule type" value="Genomic_DNA"/>
</dbReference>
<evidence type="ECO:0000256" key="13">
    <source>
        <dbReference type="ARBA" id="ARBA00023295"/>
    </source>
</evidence>
<dbReference type="InterPro" id="IPR023170">
    <property type="entry name" value="HhH_base_excis_C"/>
</dbReference>
<proteinExistence type="inferred from homology"/>
<evidence type="ECO:0000256" key="12">
    <source>
        <dbReference type="ARBA" id="ARBA00023204"/>
    </source>
</evidence>
<dbReference type="GO" id="GO:0035485">
    <property type="term" value="F:adenine/guanine mispair binding"/>
    <property type="evidence" value="ECO:0007669"/>
    <property type="project" value="TreeGrafter"/>
</dbReference>
<evidence type="ECO:0000256" key="9">
    <source>
        <dbReference type="ARBA" id="ARBA00022801"/>
    </source>
</evidence>
<dbReference type="CDD" id="cd00056">
    <property type="entry name" value="ENDO3c"/>
    <property type="match status" value="1"/>
</dbReference>
<dbReference type="InterPro" id="IPR000445">
    <property type="entry name" value="HhH_motif"/>
</dbReference>
<dbReference type="PANTHER" id="PTHR42944:SF1">
    <property type="entry name" value="ADENINE DNA GLYCOSYLASE"/>
    <property type="match status" value="1"/>
</dbReference>
<dbReference type="Proteomes" id="UP000315217">
    <property type="component" value="Unassembled WGS sequence"/>
</dbReference>
<comment type="caution">
    <text evidence="16">The sequence shown here is derived from an EMBL/GenBank/DDBJ whole genome shotgun (WGS) entry which is preliminary data.</text>
</comment>
<dbReference type="InterPro" id="IPR004035">
    <property type="entry name" value="Endouclease-III_FeS-bd_BS"/>
</dbReference>
<evidence type="ECO:0000313" key="15">
    <source>
        <dbReference type="EMBL" id="TMJ02961.1"/>
    </source>
</evidence>
<name>A0A537LNW5_9BACT</name>
<dbReference type="SMART" id="SM00525">
    <property type="entry name" value="FES"/>
    <property type="match status" value="1"/>
</dbReference>
<evidence type="ECO:0000259" key="14">
    <source>
        <dbReference type="SMART" id="SM00478"/>
    </source>
</evidence>
<dbReference type="Gene3D" id="1.10.340.30">
    <property type="entry name" value="Hypothetical protein, domain 2"/>
    <property type="match status" value="1"/>
</dbReference>
<keyword evidence="13" id="KW-0326">Glycosidase</keyword>
<dbReference type="SUPFAM" id="SSF48150">
    <property type="entry name" value="DNA-glycosylase"/>
    <property type="match status" value="1"/>
</dbReference>
<evidence type="ECO:0000256" key="5">
    <source>
        <dbReference type="ARBA" id="ARBA00022023"/>
    </source>
</evidence>
<keyword evidence="7" id="KW-0479">Metal-binding</keyword>
<evidence type="ECO:0000313" key="17">
    <source>
        <dbReference type="Proteomes" id="UP000315217"/>
    </source>
</evidence>
<dbReference type="InterPro" id="IPR011257">
    <property type="entry name" value="DNA_glycosylase"/>
</dbReference>
<evidence type="ECO:0000256" key="1">
    <source>
        <dbReference type="ARBA" id="ARBA00000843"/>
    </source>
</evidence>